<evidence type="ECO:0000313" key="9">
    <source>
        <dbReference type="EMBL" id="HGZ43750.1"/>
    </source>
</evidence>
<dbReference type="GO" id="GO:0034605">
    <property type="term" value="P:cellular response to heat"/>
    <property type="evidence" value="ECO:0007669"/>
    <property type="project" value="TreeGrafter"/>
</dbReference>
<dbReference type="Pfam" id="PF17871">
    <property type="entry name" value="AAA_lid_9"/>
    <property type="match status" value="1"/>
</dbReference>
<evidence type="ECO:0000256" key="2">
    <source>
        <dbReference type="ARBA" id="ARBA00022741"/>
    </source>
</evidence>
<dbReference type="Gene3D" id="3.40.50.300">
    <property type="entry name" value="P-loop containing nucleotide triphosphate hydrolases"/>
    <property type="match status" value="3"/>
</dbReference>
<evidence type="ECO:0000256" key="6">
    <source>
        <dbReference type="SAM" id="Coils"/>
    </source>
</evidence>
<dbReference type="NCBIfam" id="TIGR03345">
    <property type="entry name" value="VI_ClpV1"/>
    <property type="match status" value="1"/>
</dbReference>
<dbReference type="InterPro" id="IPR041546">
    <property type="entry name" value="ClpA/ClpB_AAA_lid"/>
</dbReference>
<dbReference type="SUPFAM" id="SSF81923">
    <property type="entry name" value="Double Clp-N motif"/>
    <property type="match status" value="1"/>
</dbReference>
<dbReference type="Pfam" id="PF02861">
    <property type="entry name" value="Clp_N"/>
    <property type="match status" value="1"/>
</dbReference>
<name>A0A832I5L0_UNCEI</name>
<dbReference type="PROSITE" id="PS51903">
    <property type="entry name" value="CLP_R"/>
    <property type="match status" value="1"/>
</dbReference>
<dbReference type="FunFam" id="3.40.50.300:FF:000010">
    <property type="entry name" value="Chaperone clpB 1, putative"/>
    <property type="match status" value="1"/>
</dbReference>
<dbReference type="EMBL" id="DSQF01000020">
    <property type="protein sequence ID" value="HGZ43750.1"/>
    <property type="molecule type" value="Genomic_DNA"/>
</dbReference>
<dbReference type="SUPFAM" id="SSF52540">
    <property type="entry name" value="P-loop containing nucleoside triphosphate hydrolases"/>
    <property type="match status" value="2"/>
</dbReference>
<evidence type="ECO:0000256" key="4">
    <source>
        <dbReference type="ARBA" id="ARBA00023186"/>
    </source>
</evidence>
<dbReference type="InterPro" id="IPR018368">
    <property type="entry name" value="ClpA/B_CS1"/>
</dbReference>
<dbReference type="PANTHER" id="PTHR11638">
    <property type="entry name" value="ATP-DEPENDENT CLP PROTEASE"/>
    <property type="match status" value="1"/>
</dbReference>
<dbReference type="CDD" id="cd00009">
    <property type="entry name" value="AAA"/>
    <property type="match status" value="1"/>
</dbReference>
<keyword evidence="3" id="KW-0067">ATP-binding</keyword>
<feature type="coiled-coil region" evidence="6">
    <location>
        <begin position="438"/>
        <end position="490"/>
    </location>
</feature>
<dbReference type="SMART" id="SM01086">
    <property type="entry name" value="ClpB_D2-small"/>
    <property type="match status" value="1"/>
</dbReference>
<proteinExistence type="predicted"/>
<dbReference type="Pfam" id="PF10431">
    <property type="entry name" value="ClpB_D2-small"/>
    <property type="match status" value="1"/>
</dbReference>
<dbReference type="InterPro" id="IPR004176">
    <property type="entry name" value="Clp_R_N"/>
</dbReference>
<dbReference type="Gene3D" id="1.10.1780.10">
    <property type="entry name" value="Clp, N-terminal domain"/>
    <property type="match status" value="1"/>
</dbReference>
<dbReference type="PROSITE" id="PS00870">
    <property type="entry name" value="CLPAB_1"/>
    <property type="match status" value="1"/>
</dbReference>
<dbReference type="Pfam" id="PF23569">
    <property type="entry name" value="NBD_SMAX1"/>
    <property type="match status" value="1"/>
</dbReference>
<dbReference type="GO" id="GO:0016887">
    <property type="term" value="F:ATP hydrolysis activity"/>
    <property type="evidence" value="ECO:0007669"/>
    <property type="project" value="InterPro"/>
</dbReference>
<keyword evidence="1 5" id="KW-0677">Repeat</keyword>
<evidence type="ECO:0000256" key="7">
    <source>
        <dbReference type="SAM" id="MobiDB-lite"/>
    </source>
</evidence>
<dbReference type="CDD" id="cd19499">
    <property type="entry name" value="RecA-like_ClpB_Hsp104-like"/>
    <property type="match status" value="1"/>
</dbReference>
<dbReference type="InterPro" id="IPR003959">
    <property type="entry name" value="ATPase_AAA_core"/>
</dbReference>
<dbReference type="PRINTS" id="PR00300">
    <property type="entry name" value="CLPPROTEASEA"/>
</dbReference>
<keyword evidence="4" id="KW-0143">Chaperone</keyword>
<sequence length="904" mass="97468">MDVELKALFRKLNRTVTRAIEGAAGLCISRGHYEVTVEHLLLVLLDDPNADVQPVLNHFGVNVAGLMRDLQRTLEKQRTGNTGRPVFSPILLQWIQDAWLLASVEFGDQHLRSGVMLVALVRRPDRYTAEDLSSYFEPVRRDELKRDLAAIAGSSREAVDAASDAAAAGAGGAAAAAPGAPATDSAIARFMIDFTAKARAGEIDPVFGRDREIRQMIDILARRRKNNPIVVGEPGVGKTAVVEGLALRIVQGDVPDVLKNVKLLSLDLGLLQAGASVKGEFENRLKNVIAEVKASPTPIVTFIDEAHTLIGAGGAAGTSDAANLLKPALARGELRTVAATTWAEYKKYFEKDAALERRFQLVKLDEPSEADAIVMMRGLRDRYEQAHGVRILDEAVQAAARLSSRYISGRQLPDKAVDLLDTAAARVKIGRATKPEAVDDLERRIGSLERERAALEGDARMGRAADPERLAQLAAEIASLTASRDALVARFERERAALERVLALRAKLEPGAPGAPQAAAAAAGEAPAEGATAPLGEAERAALSRELDAALAEFAALQGDDPLVPLDVDGRLVAQVVAGWTGIPVGKMMKDEAAAMLTFKERLAERIKGQDQAIEAVDRGLRAARAGLKNPGAPIGQFLFVGPSGVGKTETATAVADLMFGGERFLTSINMSEFQEKHTVSRLLGSPPGYVGYGEGGVLTEAIRQRPYSVVLLDEVEKADPEVLNVFYQVFDKGTVSDGTGRVIDCKNCVFFLTSNLATDILTQMSTGPVRPTREELIAAIRPVLSRHFKPALLARMEIVPFYTLPPEFLKEITKLKLKKIANRLMDSHKMTLECDPAMVDLIAARCTEVETGARNIDHILSETLLPMMSSALLQKMAEGPLPDTLRVKVGAGETFELEFASTR</sequence>
<evidence type="ECO:0000256" key="1">
    <source>
        <dbReference type="ARBA" id="ARBA00022737"/>
    </source>
</evidence>
<gene>
    <name evidence="9" type="primary">tssH</name>
    <name evidence="9" type="ORF">ENR23_10065</name>
</gene>
<dbReference type="InterPro" id="IPR017729">
    <property type="entry name" value="ATPase_T6SS_ClpV1"/>
</dbReference>
<dbReference type="Gene3D" id="1.10.8.60">
    <property type="match status" value="1"/>
</dbReference>
<accession>A0A832I5L0</accession>
<dbReference type="InterPro" id="IPR001270">
    <property type="entry name" value="ClpA/B"/>
</dbReference>
<protein>
    <submittedName>
        <fullName evidence="9">Type VI secretion system ATPase TssH</fullName>
    </submittedName>
</protein>
<evidence type="ECO:0000256" key="3">
    <source>
        <dbReference type="ARBA" id="ARBA00022840"/>
    </source>
</evidence>
<dbReference type="InterPro" id="IPR027417">
    <property type="entry name" value="P-loop_NTPase"/>
</dbReference>
<feature type="domain" description="Clp R" evidence="8">
    <location>
        <begin position="9"/>
        <end position="154"/>
    </location>
</feature>
<dbReference type="InterPro" id="IPR058680">
    <property type="entry name" value="NBD_SMAX1-like"/>
</dbReference>
<keyword evidence="6" id="KW-0175">Coiled coil</keyword>
<dbReference type="AlphaFoldDB" id="A0A832I5L0"/>
<dbReference type="InterPro" id="IPR050130">
    <property type="entry name" value="ClpA_ClpB"/>
</dbReference>
<comment type="caution">
    <text evidence="9">The sequence shown here is derived from an EMBL/GenBank/DDBJ whole genome shotgun (WGS) entry which is preliminary data.</text>
</comment>
<dbReference type="PANTHER" id="PTHR11638:SF181">
    <property type="entry name" value="ATPASE SUBUNIT OF ATP-DEPENDENT PROTEASE"/>
    <property type="match status" value="1"/>
</dbReference>
<dbReference type="SMART" id="SM00382">
    <property type="entry name" value="AAA"/>
    <property type="match status" value="2"/>
</dbReference>
<dbReference type="FunFam" id="3.40.50.300:FF:000025">
    <property type="entry name" value="ATP-dependent Clp protease subunit"/>
    <property type="match status" value="1"/>
</dbReference>
<dbReference type="InterPro" id="IPR036628">
    <property type="entry name" value="Clp_N_dom_sf"/>
</dbReference>
<dbReference type="InterPro" id="IPR019489">
    <property type="entry name" value="Clp_ATPase_C"/>
</dbReference>
<feature type="region of interest" description="Disordered" evidence="7">
    <location>
        <begin position="511"/>
        <end position="531"/>
    </location>
</feature>
<dbReference type="GO" id="GO:0005524">
    <property type="term" value="F:ATP binding"/>
    <property type="evidence" value="ECO:0007669"/>
    <property type="project" value="UniProtKB-KW"/>
</dbReference>
<dbReference type="Pfam" id="PF07724">
    <property type="entry name" value="AAA_2"/>
    <property type="match status" value="1"/>
</dbReference>
<dbReference type="InterPro" id="IPR003593">
    <property type="entry name" value="AAA+_ATPase"/>
</dbReference>
<evidence type="ECO:0000259" key="8">
    <source>
        <dbReference type="PROSITE" id="PS51903"/>
    </source>
</evidence>
<reference evidence="9" key="1">
    <citation type="journal article" date="2020" name="mSystems">
        <title>Genome- and Community-Level Interaction Insights into Carbon Utilization and Element Cycling Functions of Hydrothermarchaeota in Hydrothermal Sediment.</title>
        <authorList>
            <person name="Zhou Z."/>
            <person name="Liu Y."/>
            <person name="Xu W."/>
            <person name="Pan J."/>
            <person name="Luo Z.H."/>
            <person name="Li M."/>
        </authorList>
    </citation>
    <scope>NUCLEOTIDE SEQUENCE [LARGE SCALE GENOMIC DNA]</scope>
    <source>
        <strain evidence="9">SpSt-381</strain>
    </source>
</reference>
<keyword evidence="2" id="KW-0547">Nucleotide-binding</keyword>
<evidence type="ECO:0000256" key="5">
    <source>
        <dbReference type="PROSITE-ProRule" id="PRU01251"/>
    </source>
</evidence>
<organism evidence="9">
    <name type="scientific">Eiseniibacteriota bacterium</name>
    <dbReference type="NCBI Taxonomy" id="2212470"/>
    <lineage>
        <taxon>Bacteria</taxon>
        <taxon>Candidatus Eiseniibacteriota</taxon>
    </lineage>
</organism>
<dbReference type="GO" id="GO:0005737">
    <property type="term" value="C:cytoplasm"/>
    <property type="evidence" value="ECO:0007669"/>
    <property type="project" value="TreeGrafter"/>
</dbReference>